<dbReference type="OrthoDB" id="417450at2759"/>
<gene>
    <name evidence="3" type="ORF">BD410DRAFT_392851</name>
</gene>
<dbReference type="Pfam" id="PF02179">
    <property type="entry name" value="BAG"/>
    <property type="match status" value="1"/>
</dbReference>
<evidence type="ECO:0000256" key="1">
    <source>
        <dbReference type="SAM" id="MobiDB-lite"/>
    </source>
</evidence>
<feature type="compositionally biased region" description="Polar residues" evidence="1">
    <location>
        <begin position="349"/>
        <end position="359"/>
    </location>
</feature>
<dbReference type="SUPFAM" id="SSF63491">
    <property type="entry name" value="BAG domain"/>
    <property type="match status" value="1"/>
</dbReference>
<protein>
    <recommendedName>
        <fullName evidence="2">BAG domain-containing protein</fullName>
    </recommendedName>
</protein>
<feature type="compositionally biased region" description="Basic and acidic residues" evidence="1">
    <location>
        <begin position="191"/>
        <end position="203"/>
    </location>
</feature>
<evidence type="ECO:0000313" key="4">
    <source>
        <dbReference type="Proteomes" id="UP000294933"/>
    </source>
</evidence>
<name>A0A4Y7PWW1_9AGAM</name>
<evidence type="ECO:0000259" key="2">
    <source>
        <dbReference type="Pfam" id="PF02179"/>
    </source>
</evidence>
<dbReference type="VEuPathDB" id="FungiDB:BD410DRAFT_392851"/>
<dbReference type="Gene3D" id="1.20.58.120">
    <property type="entry name" value="BAG domain"/>
    <property type="match status" value="1"/>
</dbReference>
<feature type="region of interest" description="Disordered" evidence="1">
    <location>
        <begin position="337"/>
        <end position="362"/>
    </location>
</feature>
<dbReference type="GO" id="GO:0051087">
    <property type="term" value="F:protein-folding chaperone binding"/>
    <property type="evidence" value="ECO:0007669"/>
    <property type="project" value="InterPro"/>
</dbReference>
<reference evidence="3 4" key="1">
    <citation type="submission" date="2018-06" db="EMBL/GenBank/DDBJ databases">
        <title>A transcriptomic atlas of mushroom development highlights an independent origin of complex multicellularity.</title>
        <authorList>
            <consortium name="DOE Joint Genome Institute"/>
            <person name="Krizsan K."/>
            <person name="Almasi E."/>
            <person name="Merenyi Z."/>
            <person name="Sahu N."/>
            <person name="Viragh M."/>
            <person name="Koszo T."/>
            <person name="Mondo S."/>
            <person name="Kiss B."/>
            <person name="Balint B."/>
            <person name="Kues U."/>
            <person name="Barry K."/>
            <person name="Hegedus J.C."/>
            <person name="Henrissat B."/>
            <person name="Johnson J."/>
            <person name="Lipzen A."/>
            <person name="Ohm R."/>
            <person name="Nagy I."/>
            <person name="Pangilinan J."/>
            <person name="Yan J."/>
            <person name="Xiong Y."/>
            <person name="Grigoriev I.V."/>
            <person name="Hibbett D.S."/>
            <person name="Nagy L.G."/>
        </authorList>
    </citation>
    <scope>NUCLEOTIDE SEQUENCE [LARGE SCALE GENOMIC DNA]</scope>
    <source>
        <strain evidence="3 4">SZMC22713</strain>
    </source>
</reference>
<dbReference type="STRING" id="50990.A0A4Y7PWW1"/>
<dbReference type="AlphaFoldDB" id="A0A4Y7PWW1"/>
<dbReference type="EMBL" id="ML170192">
    <property type="protein sequence ID" value="TDL19897.1"/>
    <property type="molecule type" value="Genomic_DNA"/>
</dbReference>
<dbReference type="Proteomes" id="UP000294933">
    <property type="component" value="Unassembled WGS sequence"/>
</dbReference>
<feature type="region of interest" description="Disordered" evidence="1">
    <location>
        <begin position="147"/>
        <end position="303"/>
    </location>
</feature>
<dbReference type="InterPro" id="IPR003103">
    <property type="entry name" value="BAG_domain"/>
</dbReference>
<evidence type="ECO:0000313" key="3">
    <source>
        <dbReference type="EMBL" id="TDL19897.1"/>
    </source>
</evidence>
<proteinExistence type="predicted"/>
<organism evidence="3 4">
    <name type="scientific">Rickenella mellea</name>
    <dbReference type="NCBI Taxonomy" id="50990"/>
    <lineage>
        <taxon>Eukaryota</taxon>
        <taxon>Fungi</taxon>
        <taxon>Dikarya</taxon>
        <taxon>Basidiomycota</taxon>
        <taxon>Agaricomycotina</taxon>
        <taxon>Agaricomycetes</taxon>
        <taxon>Hymenochaetales</taxon>
        <taxon>Rickenellaceae</taxon>
        <taxon>Rickenella</taxon>
    </lineage>
</organism>
<keyword evidence="4" id="KW-1185">Reference proteome</keyword>
<accession>A0A4Y7PWW1</accession>
<feature type="compositionally biased region" description="Polar residues" evidence="1">
    <location>
        <begin position="234"/>
        <end position="257"/>
    </location>
</feature>
<dbReference type="InterPro" id="IPR036533">
    <property type="entry name" value="BAG_dom_sf"/>
</dbReference>
<feature type="domain" description="BAG" evidence="2">
    <location>
        <begin position="352"/>
        <end position="408"/>
    </location>
</feature>
<sequence>MQGDPDVCLVKHTHNCPRTRRVEMRALRNRCLGQGLWSRFRYRGHIFSRLAPNHRTEFDCAEDGSSGPGGLVRCANIVPHSVGLQTGEHFTASVAQVHWIQPGQPIRVDVAFTPTQEGPHIDSVTLIFRDNENNGWFTAKRALKGTVVVNNRRQGPTTPSRPPSPVVNRSPRMRRESVDKGISSPSNSPRMRRESVFGERVMQDRVSNISGSSEASTRWRQVDERARHDGFGANSMSTPTASMSTQQQRPSSFYPSSNRDRYSPATSPAIHPLRTPTPSLPLPLPQNSTGLGRGATDEDAPMGGISTEEKKLISLIEAELSRVQTTLIPSIEAHLTSLRSPSPFPSPGRATSGTTSSPQRRTHMHLDDQLQRSIIYFDGILPEQGWMYARRRRKEAIKEVQAWVEVLEEGWAARRE</sequence>
<feature type="compositionally biased region" description="Polar residues" evidence="1">
    <location>
        <begin position="205"/>
        <end position="219"/>
    </location>
</feature>
<feature type="compositionally biased region" description="Basic and acidic residues" evidence="1">
    <location>
        <begin position="220"/>
        <end position="230"/>
    </location>
</feature>